<keyword evidence="2" id="KW-1133">Transmembrane helix</keyword>
<feature type="transmembrane region" description="Helical" evidence="2">
    <location>
        <begin position="12"/>
        <end position="36"/>
    </location>
</feature>
<accession>A0ABR0EEJ6</accession>
<sequence length="230" mass="25285">MYDNIWLKRVWIPFWIIQLLFLIILLASIGLGFGLLRDNRDDISDDLSDAGYDSDDVDHAWSAVSAILAVWIAICAVNIIFDIAEIVLFARKRLSPVVAMVLNSLTTLVWLVLLVLAIVGAATSGTGLGIIWLAVIFATCLGKLIYCSVILHRFRKTRSRGAYTPAQPNSGLDPGYTAYNPAGPPPNPFRDPSRDPSPAPTPNQGAATEYYGAAPAYEMQQQQPQQRYYG</sequence>
<evidence type="ECO:0000313" key="4">
    <source>
        <dbReference type="Proteomes" id="UP001305779"/>
    </source>
</evidence>
<evidence type="ECO:0000313" key="3">
    <source>
        <dbReference type="EMBL" id="KAK4499882.1"/>
    </source>
</evidence>
<feature type="region of interest" description="Disordered" evidence="1">
    <location>
        <begin position="161"/>
        <end position="230"/>
    </location>
</feature>
<keyword evidence="4" id="KW-1185">Reference proteome</keyword>
<protein>
    <submittedName>
        <fullName evidence="3">Uncharacterized protein</fullName>
    </submittedName>
</protein>
<feature type="transmembrane region" description="Helical" evidence="2">
    <location>
        <begin position="97"/>
        <end position="123"/>
    </location>
</feature>
<evidence type="ECO:0000256" key="2">
    <source>
        <dbReference type="SAM" id="Phobius"/>
    </source>
</evidence>
<feature type="compositionally biased region" description="Low complexity" evidence="1">
    <location>
        <begin position="220"/>
        <end position="230"/>
    </location>
</feature>
<dbReference type="EMBL" id="JAXOVC010000006">
    <property type="protein sequence ID" value="KAK4499882.1"/>
    <property type="molecule type" value="Genomic_DNA"/>
</dbReference>
<comment type="caution">
    <text evidence="3">The sequence shown here is derived from an EMBL/GenBank/DDBJ whole genome shotgun (WGS) entry which is preliminary data.</text>
</comment>
<feature type="compositionally biased region" description="Pro residues" evidence="1">
    <location>
        <begin position="182"/>
        <end position="201"/>
    </location>
</feature>
<feature type="transmembrane region" description="Helical" evidence="2">
    <location>
        <begin position="129"/>
        <end position="151"/>
    </location>
</feature>
<proteinExistence type="predicted"/>
<evidence type="ECO:0000256" key="1">
    <source>
        <dbReference type="SAM" id="MobiDB-lite"/>
    </source>
</evidence>
<feature type="transmembrane region" description="Helical" evidence="2">
    <location>
        <begin position="63"/>
        <end position="90"/>
    </location>
</feature>
<name>A0ABR0EEJ6_ZASCE</name>
<reference evidence="3 4" key="1">
    <citation type="journal article" date="2023" name="G3 (Bethesda)">
        <title>A chromosome-level genome assembly of Zasmidium syzygii isolated from banana leaves.</title>
        <authorList>
            <person name="van Westerhoven A.C."/>
            <person name="Mehrabi R."/>
            <person name="Talebi R."/>
            <person name="Steentjes M.B.F."/>
            <person name="Corcolon B."/>
            <person name="Chong P.A."/>
            <person name="Kema G.H.J."/>
            <person name="Seidl M.F."/>
        </authorList>
    </citation>
    <scope>NUCLEOTIDE SEQUENCE [LARGE SCALE GENOMIC DNA]</scope>
    <source>
        <strain evidence="3 4">P124</strain>
    </source>
</reference>
<gene>
    <name evidence="3" type="ORF">PRZ48_008068</name>
</gene>
<organism evidence="3 4">
    <name type="scientific">Zasmidium cellare</name>
    <name type="common">Wine cellar mold</name>
    <name type="synonym">Racodium cellare</name>
    <dbReference type="NCBI Taxonomy" id="395010"/>
    <lineage>
        <taxon>Eukaryota</taxon>
        <taxon>Fungi</taxon>
        <taxon>Dikarya</taxon>
        <taxon>Ascomycota</taxon>
        <taxon>Pezizomycotina</taxon>
        <taxon>Dothideomycetes</taxon>
        <taxon>Dothideomycetidae</taxon>
        <taxon>Mycosphaerellales</taxon>
        <taxon>Mycosphaerellaceae</taxon>
        <taxon>Zasmidium</taxon>
    </lineage>
</organism>
<keyword evidence="2" id="KW-0472">Membrane</keyword>
<dbReference type="Proteomes" id="UP001305779">
    <property type="component" value="Unassembled WGS sequence"/>
</dbReference>
<keyword evidence="2" id="KW-0812">Transmembrane</keyword>